<keyword evidence="1" id="KW-1133">Transmembrane helix</keyword>
<name>A0A4Z2CK90_SCHJA</name>
<evidence type="ECO:0000313" key="2">
    <source>
        <dbReference type="EMBL" id="TNN04621.1"/>
    </source>
</evidence>
<accession>A0A4Z2CK90</accession>
<keyword evidence="1" id="KW-0812">Transmembrane</keyword>
<gene>
    <name evidence="2" type="ORF">EWB00_000858</name>
</gene>
<dbReference type="AlphaFoldDB" id="A0A4Z2CK90"/>
<reference evidence="2 3" key="1">
    <citation type="submission" date="2019-03" db="EMBL/GenBank/DDBJ databases">
        <title>An improved genome assembly of the fluke Schistosoma japonicum.</title>
        <authorList>
            <person name="Hu W."/>
            <person name="Luo F."/>
            <person name="Yin M."/>
            <person name="Mo X."/>
            <person name="Sun C."/>
            <person name="Wu Q."/>
            <person name="Zhu B."/>
            <person name="Xiang M."/>
            <person name="Wang J."/>
            <person name="Wang Y."/>
            <person name="Zhang T."/>
            <person name="Xu B."/>
            <person name="Zheng H."/>
            <person name="Feng Z."/>
        </authorList>
    </citation>
    <scope>NUCLEOTIDE SEQUENCE [LARGE SCALE GENOMIC DNA]</scope>
    <source>
        <strain evidence="2">HuSjv2</strain>
        <tissue evidence="2">Worms</tissue>
    </source>
</reference>
<keyword evidence="1" id="KW-0472">Membrane</keyword>
<dbReference type="Proteomes" id="UP000311919">
    <property type="component" value="Unassembled WGS sequence"/>
</dbReference>
<feature type="transmembrane region" description="Helical" evidence="1">
    <location>
        <begin position="89"/>
        <end position="107"/>
    </location>
</feature>
<keyword evidence="3" id="KW-1185">Reference proteome</keyword>
<evidence type="ECO:0000256" key="1">
    <source>
        <dbReference type="SAM" id="Phobius"/>
    </source>
</evidence>
<comment type="caution">
    <text evidence="2">The sequence shown here is derived from an EMBL/GenBank/DDBJ whole genome shotgun (WGS) entry which is preliminary data.</text>
</comment>
<dbReference type="EMBL" id="SKCS01001290">
    <property type="protein sequence ID" value="TNN04621.1"/>
    <property type="molecule type" value="Genomic_DNA"/>
</dbReference>
<evidence type="ECO:0000313" key="3">
    <source>
        <dbReference type="Proteomes" id="UP000311919"/>
    </source>
</evidence>
<protein>
    <submittedName>
        <fullName evidence="2">Uncharacterized protein</fullName>
    </submittedName>
</protein>
<sequence length="121" mass="13287">MREASSPDTPNTKRVIVACLRASRLVTEEPGVIGQERKENREGQAAFLPSVKQESILGARSSQTSRGWRGDSLGREARMAQGGTTQASGWSQAICIPFLALWFLLLLSGFSNFYKEKTTLP</sequence>
<organism evidence="2 3">
    <name type="scientific">Schistosoma japonicum</name>
    <name type="common">Blood fluke</name>
    <dbReference type="NCBI Taxonomy" id="6182"/>
    <lineage>
        <taxon>Eukaryota</taxon>
        <taxon>Metazoa</taxon>
        <taxon>Spiralia</taxon>
        <taxon>Lophotrochozoa</taxon>
        <taxon>Platyhelminthes</taxon>
        <taxon>Trematoda</taxon>
        <taxon>Digenea</taxon>
        <taxon>Strigeidida</taxon>
        <taxon>Schistosomatoidea</taxon>
        <taxon>Schistosomatidae</taxon>
        <taxon>Schistosoma</taxon>
    </lineage>
</organism>
<proteinExistence type="predicted"/>